<protein>
    <submittedName>
        <fullName evidence="1">Uncharacterized protein</fullName>
    </submittedName>
</protein>
<sequence length="40" mass="4440">MVSPKVSPKVPPNNIYLKITNKVVEHNAVLICIKKPLSLN</sequence>
<keyword evidence="2" id="KW-1185">Reference proteome</keyword>
<name>A0A1N7QRC4_9FLAO</name>
<evidence type="ECO:0000313" key="1">
    <source>
        <dbReference type="EMBL" id="SIT25442.1"/>
    </source>
</evidence>
<gene>
    <name evidence="1" type="ORF">SAMN05421786_1153</name>
</gene>
<evidence type="ECO:0000313" key="2">
    <source>
        <dbReference type="Proteomes" id="UP000186744"/>
    </source>
</evidence>
<reference evidence="2" key="1">
    <citation type="submission" date="2017-01" db="EMBL/GenBank/DDBJ databases">
        <authorList>
            <person name="Varghese N."/>
            <person name="Submissions S."/>
        </authorList>
    </citation>
    <scope>NUCLEOTIDE SEQUENCE [LARGE SCALE GENOMIC DNA]</scope>
    <source>
        <strain evidence="2">DSM 18017</strain>
    </source>
</reference>
<organism evidence="1 2">
    <name type="scientific">Chryseobacterium ureilyticum</name>
    <dbReference type="NCBI Taxonomy" id="373668"/>
    <lineage>
        <taxon>Bacteria</taxon>
        <taxon>Pseudomonadati</taxon>
        <taxon>Bacteroidota</taxon>
        <taxon>Flavobacteriia</taxon>
        <taxon>Flavobacteriales</taxon>
        <taxon>Weeksellaceae</taxon>
        <taxon>Chryseobacterium group</taxon>
        <taxon>Chryseobacterium</taxon>
    </lineage>
</organism>
<dbReference type="EMBL" id="FTOL01000015">
    <property type="protein sequence ID" value="SIT25442.1"/>
    <property type="molecule type" value="Genomic_DNA"/>
</dbReference>
<accession>A0A1N7QRC4</accession>
<dbReference type="AlphaFoldDB" id="A0A1N7QRC4"/>
<dbReference type="Proteomes" id="UP000186744">
    <property type="component" value="Unassembled WGS sequence"/>
</dbReference>
<proteinExistence type="predicted"/>